<evidence type="ECO:0000313" key="3">
    <source>
        <dbReference type="Proteomes" id="UP000663193"/>
    </source>
</evidence>
<sequence length="51" mass="5606">MSTLESYQKGEDLTKHLQPAQNYPELLHPGKNSLLTKGAPTSGKLPLFRLG</sequence>
<evidence type="ECO:0000256" key="1">
    <source>
        <dbReference type="SAM" id="MobiDB-lite"/>
    </source>
</evidence>
<gene>
    <name evidence="2" type="ORF">JI435_419510</name>
</gene>
<dbReference type="EMBL" id="CP069037">
    <property type="protein sequence ID" value="QRD03418.1"/>
    <property type="molecule type" value="Genomic_DNA"/>
</dbReference>
<dbReference type="VEuPathDB" id="FungiDB:JI435_419510"/>
<keyword evidence="3" id="KW-1185">Reference proteome</keyword>
<feature type="region of interest" description="Disordered" evidence="1">
    <location>
        <begin position="1"/>
        <end position="51"/>
    </location>
</feature>
<dbReference type="AlphaFoldDB" id="A0A7U2FE34"/>
<protein>
    <submittedName>
        <fullName evidence="2">Uncharacterized protein</fullName>
    </submittedName>
</protein>
<proteinExistence type="predicted"/>
<accession>A0A7U2FE34</accession>
<evidence type="ECO:0000313" key="2">
    <source>
        <dbReference type="EMBL" id="QRD03418.1"/>
    </source>
</evidence>
<name>A0A7U2FE34_PHANO</name>
<dbReference type="Proteomes" id="UP000663193">
    <property type="component" value="Chromosome 15"/>
</dbReference>
<organism evidence="2 3">
    <name type="scientific">Phaeosphaeria nodorum (strain SN15 / ATCC MYA-4574 / FGSC 10173)</name>
    <name type="common">Glume blotch fungus</name>
    <name type="synonym">Parastagonospora nodorum</name>
    <dbReference type="NCBI Taxonomy" id="321614"/>
    <lineage>
        <taxon>Eukaryota</taxon>
        <taxon>Fungi</taxon>
        <taxon>Dikarya</taxon>
        <taxon>Ascomycota</taxon>
        <taxon>Pezizomycotina</taxon>
        <taxon>Dothideomycetes</taxon>
        <taxon>Pleosporomycetidae</taxon>
        <taxon>Pleosporales</taxon>
        <taxon>Pleosporineae</taxon>
        <taxon>Phaeosphaeriaceae</taxon>
        <taxon>Parastagonospora</taxon>
    </lineage>
</organism>
<reference evidence="3" key="1">
    <citation type="journal article" date="2021" name="BMC Genomics">
        <title>Chromosome-level genome assembly and manually-curated proteome of model necrotroph Parastagonospora nodorum Sn15 reveals a genome-wide trove of candidate effector homologs, and redundancy of virulence-related functions within an accessory chromosome.</title>
        <authorList>
            <person name="Bertazzoni S."/>
            <person name="Jones D.A.B."/>
            <person name="Phan H.T."/>
            <person name="Tan K.-C."/>
            <person name="Hane J.K."/>
        </authorList>
    </citation>
    <scope>NUCLEOTIDE SEQUENCE [LARGE SCALE GENOMIC DNA]</scope>
    <source>
        <strain evidence="3">SN15 / ATCC MYA-4574 / FGSC 10173)</strain>
    </source>
</reference>